<feature type="domain" description="HTH iclR-type" evidence="4">
    <location>
        <begin position="15"/>
        <end position="76"/>
    </location>
</feature>
<dbReference type="InterPro" id="IPR036388">
    <property type="entry name" value="WH-like_DNA-bd_sf"/>
</dbReference>
<keyword evidence="3" id="KW-0804">Transcription</keyword>
<dbReference type="InterPro" id="IPR050707">
    <property type="entry name" value="HTH_MetabolicPath_Reg"/>
</dbReference>
<dbReference type="Gene3D" id="1.10.10.10">
    <property type="entry name" value="Winged helix-like DNA-binding domain superfamily/Winged helix DNA-binding domain"/>
    <property type="match status" value="1"/>
</dbReference>
<dbReference type="EMBL" id="LT599585">
    <property type="protein sequence ID" value="SBW85188.1"/>
    <property type="molecule type" value="Genomic_DNA"/>
</dbReference>
<keyword evidence="2" id="KW-0238">DNA-binding</keyword>
<sequence length="289" mass="31917">MTAGNAELPENDYWVPALQRGLRILEMFDGVQRTLGSNEIAARLGVSVSAIYRILFTLSEMGYLRKIDRNTYELGTQLISNGFSYLASRDIVDVAMPLLNTLRDKTSLSCHLAIREQTESLYLYRAFAAQRLSVNIPIGTRIPCHCTAMGRILLSELPADTLDQLYQRVRLDDYPPPAPKSLPELAQLLGEDRERGWVLHRSDYSTAIASAVRDHTGSIVAAINLSGPEAVLDNEAVRSQCLQLLLHTAGEISTQLGSGYGDGLAVQNARSVSETRPCAPKSAFPWRRD</sequence>
<evidence type="ECO:0000256" key="2">
    <source>
        <dbReference type="ARBA" id="ARBA00023125"/>
    </source>
</evidence>
<dbReference type="GO" id="GO:0003700">
    <property type="term" value="F:DNA-binding transcription factor activity"/>
    <property type="evidence" value="ECO:0007669"/>
    <property type="project" value="TreeGrafter"/>
</dbReference>
<keyword evidence="1" id="KW-0805">Transcription regulation</keyword>
<dbReference type="SUPFAM" id="SSF55781">
    <property type="entry name" value="GAF domain-like"/>
    <property type="match status" value="1"/>
</dbReference>
<dbReference type="PROSITE" id="PS51078">
    <property type="entry name" value="ICLR_ED"/>
    <property type="match status" value="1"/>
</dbReference>
<keyword evidence="6" id="KW-0614">Plasmid</keyword>
<name>A0A1D3KA51_PSEVE</name>
<dbReference type="InterPro" id="IPR014757">
    <property type="entry name" value="Tscrpt_reg_IclR_C"/>
</dbReference>
<organism evidence="6 7">
    <name type="scientific">Pseudomonas veronii 1YdBTEX2</name>
    <dbReference type="NCBI Taxonomy" id="1295141"/>
    <lineage>
        <taxon>Bacteria</taxon>
        <taxon>Pseudomonadati</taxon>
        <taxon>Pseudomonadota</taxon>
        <taxon>Gammaproteobacteria</taxon>
        <taxon>Pseudomonadales</taxon>
        <taxon>Pseudomonadaceae</taxon>
        <taxon>Pseudomonas</taxon>
    </lineage>
</organism>
<evidence type="ECO:0000259" key="4">
    <source>
        <dbReference type="PROSITE" id="PS51077"/>
    </source>
</evidence>
<evidence type="ECO:0000313" key="7">
    <source>
        <dbReference type="Proteomes" id="UP000245431"/>
    </source>
</evidence>
<dbReference type="PANTHER" id="PTHR30136:SF34">
    <property type="entry name" value="TRANSCRIPTIONAL REGULATOR"/>
    <property type="match status" value="1"/>
</dbReference>
<evidence type="ECO:0000313" key="6">
    <source>
        <dbReference type="EMBL" id="SBW85188.1"/>
    </source>
</evidence>
<dbReference type="InterPro" id="IPR036390">
    <property type="entry name" value="WH_DNA-bd_sf"/>
</dbReference>
<dbReference type="Pfam" id="PF09339">
    <property type="entry name" value="HTH_IclR"/>
    <property type="match status" value="1"/>
</dbReference>
<dbReference type="Gene3D" id="3.30.450.40">
    <property type="match status" value="1"/>
</dbReference>
<feature type="domain" description="IclR-ED" evidence="5">
    <location>
        <begin position="77"/>
        <end position="258"/>
    </location>
</feature>
<dbReference type="Proteomes" id="UP000245431">
    <property type="component" value="Plasmid PVE_plasmid"/>
</dbReference>
<protein>
    <submittedName>
        <fullName evidence="6">IclR family transcriptional regulator</fullName>
    </submittedName>
</protein>
<evidence type="ECO:0000256" key="1">
    <source>
        <dbReference type="ARBA" id="ARBA00023015"/>
    </source>
</evidence>
<dbReference type="GO" id="GO:0045892">
    <property type="term" value="P:negative regulation of DNA-templated transcription"/>
    <property type="evidence" value="ECO:0007669"/>
    <property type="project" value="TreeGrafter"/>
</dbReference>
<dbReference type="GO" id="GO:0003677">
    <property type="term" value="F:DNA binding"/>
    <property type="evidence" value="ECO:0007669"/>
    <property type="project" value="UniProtKB-KW"/>
</dbReference>
<dbReference type="SMART" id="SM00346">
    <property type="entry name" value="HTH_ICLR"/>
    <property type="match status" value="1"/>
</dbReference>
<evidence type="ECO:0000256" key="3">
    <source>
        <dbReference type="ARBA" id="ARBA00023163"/>
    </source>
</evidence>
<gene>
    <name evidence="6" type="ORF">PVE_P0146</name>
</gene>
<dbReference type="AlphaFoldDB" id="A0A1D3KA51"/>
<dbReference type="PROSITE" id="PS51077">
    <property type="entry name" value="HTH_ICLR"/>
    <property type="match status" value="1"/>
</dbReference>
<reference evidence="7" key="1">
    <citation type="submission" date="2016-07" db="EMBL/GenBank/DDBJ databases">
        <authorList>
            <person name="Florea S."/>
            <person name="Webb J.S."/>
            <person name="Jaromczyk J."/>
            <person name="Schardl C.L."/>
        </authorList>
    </citation>
    <scope>NUCLEOTIDE SEQUENCE [LARGE SCALE GENOMIC DNA]</scope>
    <source>
        <strain evidence="7">1YdBTEX2</strain>
        <plasmid evidence="7">Plasmid pve_Plasmid</plasmid>
    </source>
</reference>
<dbReference type="PANTHER" id="PTHR30136">
    <property type="entry name" value="HELIX-TURN-HELIX TRANSCRIPTIONAL REGULATOR, ICLR FAMILY"/>
    <property type="match status" value="1"/>
</dbReference>
<dbReference type="Pfam" id="PF01614">
    <property type="entry name" value="IclR_C"/>
    <property type="match status" value="1"/>
</dbReference>
<dbReference type="InterPro" id="IPR005471">
    <property type="entry name" value="Tscrpt_reg_IclR_N"/>
</dbReference>
<evidence type="ECO:0000259" key="5">
    <source>
        <dbReference type="PROSITE" id="PS51078"/>
    </source>
</evidence>
<dbReference type="SUPFAM" id="SSF46785">
    <property type="entry name" value="Winged helix' DNA-binding domain"/>
    <property type="match status" value="1"/>
</dbReference>
<accession>A0A1D3KA51</accession>
<proteinExistence type="predicted"/>
<dbReference type="InterPro" id="IPR029016">
    <property type="entry name" value="GAF-like_dom_sf"/>
</dbReference>
<geneLocation type="plasmid" evidence="7">
    <name>pve_Plasmid</name>
</geneLocation>